<keyword evidence="2" id="KW-1185">Reference proteome</keyword>
<evidence type="ECO:0000313" key="2">
    <source>
        <dbReference type="Proteomes" id="UP000762676"/>
    </source>
</evidence>
<gene>
    <name evidence="1" type="ORF">ElyMa_006746600</name>
</gene>
<dbReference type="PANTHER" id="PTHR19446">
    <property type="entry name" value="REVERSE TRANSCRIPTASES"/>
    <property type="match status" value="1"/>
</dbReference>
<organism evidence="1 2">
    <name type="scientific">Elysia marginata</name>
    <dbReference type="NCBI Taxonomy" id="1093978"/>
    <lineage>
        <taxon>Eukaryota</taxon>
        <taxon>Metazoa</taxon>
        <taxon>Spiralia</taxon>
        <taxon>Lophotrochozoa</taxon>
        <taxon>Mollusca</taxon>
        <taxon>Gastropoda</taxon>
        <taxon>Heterobranchia</taxon>
        <taxon>Euthyneura</taxon>
        <taxon>Panpulmonata</taxon>
        <taxon>Sacoglossa</taxon>
        <taxon>Placobranchoidea</taxon>
        <taxon>Plakobranchidae</taxon>
        <taxon>Elysia</taxon>
    </lineage>
</organism>
<sequence>MKNGSSPGPDGLPAELSEQEVLAALKSMKNCSSPGPDGLPAELSEQEVLAALKSMKNGSSPGPDSLPAEFYKVFWVDIKDMLMDCIIFSFNTGSQPNTMPGNNQFII</sequence>
<dbReference type="Proteomes" id="UP000762676">
    <property type="component" value="Unassembled WGS sequence"/>
</dbReference>
<accession>A0AAV4IVQ3</accession>
<protein>
    <submittedName>
        <fullName evidence="1">Retrotransposon protein, putative, unclassified</fullName>
    </submittedName>
</protein>
<dbReference type="AlphaFoldDB" id="A0AAV4IVQ3"/>
<proteinExistence type="predicted"/>
<comment type="caution">
    <text evidence="1">The sequence shown here is derived from an EMBL/GenBank/DDBJ whole genome shotgun (WGS) entry which is preliminary data.</text>
</comment>
<dbReference type="EMBL" id="BMAT01013521">
    <property type="protein sequence ID" value="GFS14462.1"/>
    <property type="molecule type" value="Genomic_DNA"/>
</dbReference>
<name>A0AAV4IVQ3_9GAST</name>
<evidence type="ECO:0000313" key="1">
    <source>
        <dbReference type="EMBL" id="GFS14462.1"/>
    </source>
</evidence>
<reference evidence="1 2" key="1">
    <citation type="journal article" date="2021" name="Elife">
        <title>Chloroplast acquisition without the gene transfer in kleptoplastic sea slugs, Plakobranchus ocellatus.</title>
        <authorList>
            <person name="Maeda T."/>
            <person name="Takahashi S."/>
            <person name="Yoshida T."/>
            <person name="Shimamura S."/>
            <person name="Takaki Y."/>
            <person name="Nagai Y."/>
            <person name="Toyoda A."/>
            <person name="Suzuki Y."/>
            <person name="Arimoto A."/>
            <person name="Ishii H."/>
            <person name="Satoh N."/>
            <person name="Nishiyama T."/>
            <person name="Hasebe M."/>
            <person name="Maruyama T."/>
            <person name="Minagawa J."/>
            <person name="Obokata J."/>
            <person name="Shigenobu S."/>
        </authorList>
    </citation>
    <scope>NUCLEOTIDE SEQUENCE [LARGE SCALE GENOMIC DNA]</scope>
</reference>